<dbReference type="GO" id="GO:0016301">
    <property type="term" value="F:kinase activity"/>
    <property type="evidence" value="ECO:0007669"/>
    <property type="project" value="InterPro"/>
</dbReference>
<keyword evidence="2" id="KW-0067">ATP-binding</keyword>
<reference evidence="5 6" key="1">
    <citation type="submission" date="2019-07" db="EMBL/GenBank/DDBJ databases">
        <title>Genomes of Cafeteria roenbergensis.</title>
        <authorList>
            <person name="Fischer M.G."/>
            <person name="Hackl T."/>
            <person name="Roman M."/>
        </authorList>
    </citation>
    <scope>NUCLEOTIDE SEQUENCE [LARGE SCALE GENOMIC DNA]</scope>
    <source>
        <strain evidence="5 6">BVI</strain>
    </source>
</reference>
<evidence type="ECO:0000256" key="2">
    <source>
        <dbReference type="ARBA" id="ARBA00022840"/>
    </source>
</evidence>
<organism evidence="5 6">
    <name type="scientific">Cafeteria roenbergensis</name>
    <name type="common">Marine flagellate</name>
    <dbReference type="NCBI Taxonomy" id="33653"/>
    <lineage>
        <taxon>Eukaryota</taxon>
        <taxon>Sar</taxon>
        <taxon>Stramenopiles</taxon>
        <taxon>Bigyra</taxon>
        <taxon>Opalozoa</taxon>
        <taxon>Bicosoecida</taxon>
        <taxon>Cafeteriaceae</taxon>
        <taxon>Cafeteria</taxon>
    </lineage>
</organism>
<feature type="domain" description="Zeta toxin" evidence="4">
    <location>
        <begin position="159"/>
        <end position="329"/>
    </location>
</feature>
<dbReference type="Gene3D" id="3.40.50.300">
    <property type="entry name" value="P-loop containing nucleotide triphosphate hydrolases"/>
    <property type="match status" value="1"/>
</dbReference>
<sequence length="401" mass="43603">MELPGVNVVAARLAEQPTTLRGFVGRVEAASQFDPAKTTQELFTVAKGAEAVKVGASVQAHSPIFATARVLLDHDYHGVYCLERQEVQDRIICAILERGGLTLEQTDVGGGAESERDGDDGSPIQATPSSGSVSSSKDSSGGSSRGSDGGSSSPLPVCPWAVWTAGAMGAGKGHTMRLLKQAASIFPSQAFVGIDPDEIKAVLPETELYKEHGHPHASTMVHRESTLIAEVCERVAFAIGANLIVDGSLRDKEWYTGLFARYREQYPAYRLAIIHVDAPPEVVRRRARERALVTGRSVPPRVLEEALAQVPPSVRALTPLVDLSVTVDNADDETPPRFREPWTCLRFSRQWDAVRGAWAERLRAELVVEANLRQQEQGYGRQCRASGRRLRCRIHPGREGG</sequence>
<dbReference type="GO" id="GO:0005524">
    <property type="term" value="F:ATP binding"/>
    <property type="evidence" value="ECO:0007669"/>
    <property type="project" value="UniProtKB-KW"/>
</dbReference>
<keyword evidence="1" id="KW-0547">Nucleotide-binding</keyword>
<dbReference type="Pfam" id="PF06414">
    <property type="entry name" value="Zeta_toxin"/>
    <property type="match status" value="1"/>
</dbReference>
<dbReference type="AlphaFoldDB" id="A0A5A8CDQ0"/>
<evidence type="ECO:0000256" key="3">
    <source>
        <dbReference type="SAM" id="MobiDB-lite"/>
    </source>
</evidence>
<dbReference type="InterPro" id="IPR027417">
    <property type="entry name" value="P-loop_NTPase"/>
</dbReference>
<dbReference type="EMBL" id="VLTN01000036">
    <property type="protein sequence ID" value="KAA0150190.1"/>
    <property type="molecule type" value="Genomic_DNA"/>
</dbReference>
<proteinExistence type="predicted"/>
<evidence type="ECO:0000256" key="1">
    <source>
        <dbReference type="ARBA" id="ARBA00022741"/>
    </source>
</evidence>
<dbReference type="Proteomes" id="UP000323011">
    <property type="component" value="Unassembled WGS sequence"/>
</dbReference>
<feature type="compositionally biased region" description="Low complexity" evidence="3">
    <location>
        <begin position="129"/>
        <end position="142"/>
    </location>
</feature>
<evidence type="ECO:0000313" key="5">
    <source>
        <dbReference type="EMBL" id="KAA0150190.1"/>
    </source>
</evidence>
<name>A0A5A8CDQ0_CAFRO</name>
<comment type="caution">
    <text evidence="5">The sequence shown here is derived from an EMBL/GenBank/DDBJ whole genome shotgun (WGS) entry which is preliminary data.</text>
</comment>
<evidence type="ECO:0000313" key="6">
    <source>
        <dbReference type="Proteomes" id="UP000323011"/>
    </source>
</evidence>
<keyword evidence="6" id="KW-1185">Reference proteome</keyword>
<protein>
    <recommendedName>
        <fullName evidence="4">Zeta toxin domain-containing protein</fullName>
    </recommendedName>
</protein>
<dbReference type="SUPFAM" id="SSF52540">
    <property type="entry name" value="P-loop containing nucleoside triphosphate hydrolases"/>
    <property type="match status" value="1"/>
</dbReference>
<feature type="region of interest" description="Disordered" evidence="3">
    <location>
        <begin position="105"/>
        <end position="153"/>
    </location>
</feature>
<gene>
    <name evidence="5" type="ORF">FNF29_05430</name>
</gene>
<dbReference type="InterPro" id="IPR010488">
    <property type="entry name" value="Zeta_toxin_domain"/>
</dbReference>
<accession>A0A5A8CDQ0</accession>
<evidence type="ECO:0000259" key="4">
    <source>
        <dbReference type="Pfam" id="PF06414"/>
    </source>
</evidence>